<organism evidence="3 4">
    <name type="scientific">Domibacillus aminovorans</name>
    <dbReference type="NCBI Taxonomy" id="29332"/>
    <lineage>
        <taxon>Bacteria</taxon>
        <taxon>Bacillati</taxon>
        <taxon>Bacillota</taxon>
        <taxon>Bacilli</taxon>
        <taxon>Bacillales</taxon>
        <taxon>Bacillaceae</taxon>
        <taxon>Domibacillus</taxon>
    </lineage>
</organism>
<accession>A0A177KI96</accession>
<reference evidence="3 4" key="1">
    <citation type="submission" date="2016-01" db="EMBL/GenBank/DDBJ databases">
        <title>Investigation of taxonomic status of Bacillus aminovorans.</title>
        <authorList>
            <person name="Verma A."/>
            <person name="Pal Y."/>
            <person name="Krishnamurthi S."/>
        </authorList>
    </citation>
    <scope>NUCLEOTIDE SEQUENCE [LARGE SCALE GENOMIC DNA]</scope>
    <source>
        <strain evidence="3 4">DSM 4337</strain>
    </source>
</reference>
<feature type="compositionally biased region" description="Basic and acidic residues" evidence="2">
    <location>
        <begin position="1"/>
        <end position="10"/>
    </location>
</feature>
<dbReference type="Proteomes" id="UP000077271">
    <property type="component" value="Unassembled WGS sequence"/>
</dbReference>
<dbReference type="Pfam" id="PF14265">
    <property type="entry name" value="DUF4355"/>
    <property type="match status" value="1"/>
</dbReference>
<sequence length="266" mass="29505">MSKFTDDNQKAVKNNELGRGFYNFATVQGQEEIMKSNVPFYKKINAPFLRVGDLQTFAGDPEPPAGGGEPNPPAPPTPPEPTPQPQGTAMSLEAVQKFVSEDEKAKGWLQSLTDKRVTDAIQTYESKTLPKKLEDEIAKRFPAESETEKQLRELKQQFEQSEAATKREKLRNAALSTATEKQLPVKLVDFFIGQDEESTKANLETFESVFTAAVQQAVDVKFKDGGRDPQPPAAPGAPLTKESIAAMSNDEINSRWDEIQKFLSQQ</sequence>
<comment type="caution">
    <text evidence="3">The sequence shown here is derived from an EMBL/GenBank/DDBJ whole genome shotgun (WGS) entry which is preliminary data.</text>
</comment>
<evidence type="ECO:0000256" key="2">
    <source>
        <dbReference type="SAM" id="MobiDB-lite"/>
    </source>
</evidence>
<dbReference type="AlphaFoldDB" id="A0A177KI96"/>
<evidence type="ECO:0000313" key="4">
    <source>
        <dbReference type="Proteomes" id="UP000077271"/>
    </source>
</evidence>
<feature type="region of interest" description="Disordered" evidence="2">
    <location>
        <begin position="52"/>
        <end position="90"/>
    </location>
</feature>
<feature type="region of interest" description="Disordered" evidence="2">
    <location>
        <begin position="1"/>
        <end position="20"/>
    </location>
</feature>
<feature type="compositionally biased region" description="Pro residues" evidence="2">
    <location>
        <begin position="70"/>
        <end position="84"/>
    </location>
</feature>
<dbReference type="InterPro" id="IPR025580">
    <property type="entry name" value="Gp46"/>
</dbReference>
<dbReference type="EMBL" id="LQWZ01000036">
    <property type="protein sequence ID" value="OAH53089.1"/>
    <property type="molecule type" value="Genomic_DNA"/>
</dbReference>
<gene>
    <name evidence="3" type="ORF">AWH48_12075</name>
</gene>
<keyword evidence="1" id="KW-0175">Coiled coil</keyword>
<dbReference type="RefSeq" id="WP_198297618.1">
    <property type="nucleotide sequence ID" value="NZ_LQWZ01000036.1"/>
</dbReference>
<protein>
    <submittedName>
        <fullName evidence="3">Uncharacterized protein</fullName>
    </submittedName>
</protein>
<evidence type="ECO:0000313" key="3">
    <source>
        <dbReference type="EMBL" id="OAH53089.1"/>
    </source>
</evidence>
<proteinExistence type="predicted"/>
<evidence type="ECO:0000256" key="1">
    <source>
        <dbReference type="SAM" id="Coils"/>
    </source>
</evidence>
<name>A0A177KI96_9BACI</name>
<feature type="coiled-coil region" evidence="1">
    <location>
        <begin position="144"/>
        <end position="171"/>
    </location>
</feature>